<name>L8PK24_STRVR</name>
<reference evidence="1 2" key="1">
    <citation type="journal article" date="2013" name="Genome Announc.">
        <title>Draft Genome Sequence of Streptomyces viridochromogenes Strain Tu57, Producer of Avilamycin.</title>
        <authorList>
            <person name="Gruning B.A."/>
            <person name="Erxleben A."/>
            <person name="Hahnlein A."/>
            <person name="Gunther S."/>
        </authorList>
    </citation>
    <scope>NUCLEOTIDE SEQUENCE [LARGE SCALE GENOMIC DNA]</scope>
    <source>
        <strain evidence="1 2">Tue57</strain>
    </source>
</reference>
<dbReference type="AlphaFoldDB" id="L8PK24"/>
<proteinExistence type="predicted"/>
<evidence type="ECO:0000313" key="2">
    <source>
        <dbReference type="Proteomes" id="UP000011205"/>
    </source>
</evidence>
<dbReference type="Proteomes" id="UP000011205">
    <property type="component" value="Unassembled WGS sequence"/>
</dbReference>
<comment type="caution">
    <text evidence="1">The sequence shown here is derived from an EMBL/GenBank/DDBJ whole genome shotgun (WGS) entry which is preliminary data.</text>
</comment>
<gene>
    <name evidence="1" type="ORF">STVIR_3280</name>
</gene>
<accession>L8PK24</accession>
<sequence>MAQRRLRLGAPGHHGRIMGWITPSARPRIAIG</sequence>
<evidence type="ECO:0000313" key="1">
    <source>
        <dbReference type="EMBL" id="ELS55707.1"/>
    </source>
</evidence>
<dbReference type="EMBL" id="AMLP01000103">
    <property type="protein sequence ID" value="ELS55707.1"/>
    <property type="molecule type" value="Genomic_DNA"/>
</dbReference>
<organism evidence="1 2">
    <name type="scientific">Streptomyces viridochromogenes Tue57</name>
    <dbReference type="NCBI Taxonomy" id="1160705"/>
    <lineage>
        <taxon>Bacteria</taxon>
        <taxon>Bacillati</taxon>
        <taxon>Actinomycetota</taxon>
        <taxon>Actinomycetes</taxon>
        <taxon>Kitasatosporales</taxon>
        <taxon>Streptomycetaceae</taxon>
        <taxon>Streptomyces</taxon>
    </lineage>
</organism>
<protein>
    <submittedName>
        <fullName evidence="1">Uncharacterized protein</fullName>
    </submittedName>
</protein>